<accession>A0AAX1UMV4</accession>
<keyword evidence="1" id="KW-0175">Coiled coil</keyword>
<gene>
    <name evidence="3" type="ORF">D1114_07225</name>
</gene>
<dbReference type="EMBL" id="QWGP01000005">
    <property type="protein sequence ID" value="RHZ96493.1"/>
    <property type="molecule type" value="Genomic_DNA"/>
</dbReference>
<dbReference type="RefSeq" id="WP_118999720.1">
    <property type="nucleotide sequence ID" value="NZ_QWGP01000005.1"/>
</dbReference>
<evidence type="ECO:0000313" key="4">
    <source>
        <dbReference type="Proteomes" id="UP000266305"/>
    </source>
</evidence>
<feature type="region of interest" description="Disordered" evidence="2">
    <location>
        <begin position="257"/>
        <end position="325"/>
    </location>
</feature>
<sequence>MTEQTTGTALALPEPTALATMFRADGGLDPIIARIEAEARSHAPDLTTVKGRKAIASLAYKIAQSKTALDEAGKALNEEARRQINAVDAERRKARERLDALKDEIRAPLTKWEADEDARVSGLKDRLHRLGNASPNEDTSGDYLALIARVEAAAIDDSWQEFAADAARAKDATLDRLRKGLAQAEQRETQEAELARLRAEAAAREEAERQRIAAEEAERARIAAEKAEAERLARIEREKQEAAERAAKEAEARAAAEAARIQREAEEREAALKRAAAEAEERHRREMEEAKRREETAAQAERDRIEAQRRAEEAARQKREADAAHRARIRDDIATSMNGFTDEAAARLIADAILDGAIPHVKAVL</sequence>
<dbReference type="AlphaFoldDB" id="A0AAX1UMV4"/>
<comment type="caution">
    <text evidence="3">The sequence shown here is derived from an EMBL/GenBank/DDBJ whole genome shotgun (WGS) entry which is preliminary data.</text>
</comment>
<proteinExistence type="predicted"/>
<reference evidence="3 4" key="1">
    <citation type="submission" date="2018-08" db="EMBL/GenBank/DDBJ databases">
        <title>Draft genome sequence of Rhodobacter sphaeroides FY.</title>
        <authorList>
            <person name="Rayyan A."/>
            <person name="Meyer T.E."/>
            <person name="Kyndt J.A."/>
        </authorList>
    </citation>
    <scope>NUCLEOTIDE SEQUENCE [LARGE SCALE GENOMIC DNA]</scope>
    <source>
        <strain evidence="3 4">FY</strain>
    </source>
</reference>
<organism evidence="3 4">
    <name type="scientific">Cereibacter sphaeroides</name>
    <name type="common">Rhodobacter sphaeroides</name>
    <dbReference type="NCBI Taxonomy" id="1063"/>
    <lineage>
        <taxon>Bacteria</taxon>
        <taxon>Pseudomonadati</taxon>
        <taxon>Pseudomonadota</taxon>
        <taxon>Alphaproteobacteria</taxon>
        <taxon>Rhodobacterales</taxon>
        <taxon>Paracoccaceae</taxon>
        <taxon>Cereibacter</taxon>
    </lineage>
</organism>
<evidence type="ECO:0000256" key="2">
    <source>
        <dbReference type="SAM" id="MobiDB-lite"/>
    </source>
</evidence>
<feature type="coiled-coil region" evidence="1">
    <location>
        <begin position="77"/>
        <end position="104"/>
    </location>
</feature>
<name>A0AAX1UMV4_CERSP</name>
<evidence type="ECO:0000313" key="3">
    <source>
        <dbReference type="EMBL" id="RHZ96493.1"/>
    </source>
</evidence>
<evidence type="ECO:0000256" key="1">
    <source>
        <dbReference type="SAM" id="Coils"/>
    </source>
</evidence>
<dbReference type="Proteomes" id="UP000266305">
    <property type="component" value="Unassembled WGS sequence"/>
</dbReference>
<protein>
    <submittedName>
        <fullName evidence="3">Uncharacterized protein</fullName>
    </submittedName>
</protein>